<reference evidence="1" key="2">
    <citation type="journal article" date="2015" name="Data Brief">
        <title>Shoot transcriptome of the giant reed, Arundo donax.</title>
        <authorList>
            <person name="Barrero R.A."/>
            <person name="Guerrero F.D."/>
            <person name="Moolhuijzen P."/>
            <person name="Goolsby J.A."/>
            <person name="Tidwell J."/>
            <person name="Bellgard S.E."/>
            <person name="Bellgard M.I."/>
        </authorList>
    </citation>
    <scope>NUCLEOTIDE SEQUENCE</scope>
    <source>
        <tissue evidence="1">Shoot tissue taken approximately 20 cm above the soil surface</tissue>
    </source>
</reference>
<dbReference type="AlphaFoldDB" id="A0A0A9GM20"/>
<sequence>MNTVRNARLPTNTALKQQVVSINIPEILNPLHCACICSMVICYMPTNNRSQCME</sequence>
<protein>
    <submittedName>
        <fullName evidence="1">Uncharacterized protein</fullName>
    </submittedName>
</protein>
<organism evidence="1">
    <name type="scientific">Arundo donax</name>
    <name type="common">Giant reed</name>
    <name type="synonym">Donax arundinaceus</name>
    <dbReference type="NCBI Taxonomy" id="35708"/>
    <lineage>
        <taxon>Eukaryota</taxon>
        <taxon>Viridiplantae</taxon>
        <taxon>Streptophyta</taxon>
        <taxon>Embryophyta</taxon>
        <taxon>Tracheophyta</taxon>
        <taxon>Spermatophyta</taxon>
        <taxon>Magnoliopsida</taxon>
        <taxon>Liliopsida</taxon>
        <taxon>Poales</taxon>
        <taxon>Poaceae</taxon>
        <taxon>PACMAD clade</taxon>
        <taxon>Arundinoideae</taxon>
        <taxon>Arundineae</taxon>
        <taxon>Arundo</taxon>
    </lineage>
</organism>
<evidence type="ECO:0000313" key="1">
    <source>
        <dbReference type="EMBL" id="JAE25537.1"/>
    </source>
</evidence>
<name>A0A0A9GM20_ARUDO</name>
<dbReference type="EMBL" id="GBRH01172359">
    <property type="protein sequence ID" value="JAE25537.1"/>
    <property type="molecule type" value="Transcribed_RNA"/>
</dbReference>
<reference evidence="1" key="1">
    <citation type="submission" date="2014-09" db="EMBL/GenBank/DDBJ databases">
        <authorList>
            <person name="Magalhaes I.L.F."/>
            <person name="Oliveira U."/>
            <person name="Santos F.R."/>
            <person name="Vidigal T.H.D.A."/>
            <person name="Brescovit A.D."/>
            <person name="Santos A.J."/>
        </authorList>
    </citation>
    <scope>NUCLEOTIDE SEQUENCE</scope>
    <source>
        <tissue evidence="1">Shoot tissue taken approximately 20 cm above the soil surface</tissue>
    </source>
</reference>
<proteinExistence type="predicted"/>
<accession>A0A0A9GM20</accession>